<evidence type="ECO:0000313" key="2">
    <source>
        <dbReference type="Proteomes" id="UP000316733"/>
    </source>
</evidence>
<sequence length="98" mass="11191">MNCEHFFLSAVKELLSLYHIKSTIQPSSDNLEELVVVITDTAFGTIRYVGNNTGSVMCYTMGGNYPLYDTECYSNRTMIDCVMLISVWYSMFPTFDNK</sequence>
<organism evidence="1 2">
    <name type="scientific">Pseudomonas phage vB_PaeM_PA5oct</name>
    <dbReference type="NCBI Taxonomy" id="2163605"/>
    <lineage>
        <taxon>Viruses</taxon>
        <taxon>Duplodnaviria</taxon>
        <taxon>Heunggongvirae</taxon>
        <taxon>Uroviricota</taxon>
        <taxon>Caudoviricetes</taxon>
        <taxon>Arenbergviridae</taxon>
        <taxon>Wroclawvirus</taxon>
        <taxon>Wroclawvirus PA5oct</taxon>
    </lineage>
</organism>
<name>A0A4Y5JTC9_9CAUD</name>
<dbReference type="Proteomes" id="UP000316733">
    <property type="component" value="Segment"/>
</dbReference>
<keyword evidence="2" id="KW-1185">Reference proteome</keyword>
<reference evidence="2" key="1">
    <citation type="journal article" date="2020" name="bioRxiv">
        <title>Integrative omics analysis of Pseudomonas aeruginosa virus PA5oct highlights the molecular complexity of jumbo phages.</title>
        <authorList>
            <person name="Lood C."/>
            <person name="Danis-Wlodarczyk K."/>
            <person name="Blasdel B.G."/>
            <person name="Jang H.B."/>
            <person name="Vandenheuvel D."/>
            <person name="Briers Y."/>
            <person name="Noben J.-P."/>
            <person name="van Noort V."/>
            <person name="Drulis-Kawa Z."/>
            <person name="Lavigne R."/>
        </authorList>
    </citation>
    <scope>NUCLEOTIDE SEQUENCE [LARGE SCALE GENOMIC DNA]</scope>
</reference>
<proteinExistence type="predicted"/>
<protein>
    <submittedName>
        <fullName evidence="1">Uncharacterized protein</fullName>
    </submittedName>
</protein>
<accession>A0A4Y5JTC9</accession>
<dbReference type="EMBL" id="MK797984">
    <property type="protein sequence ID" value="QCG75987.1"/>
    <property type="molecule type" value="Genomic_DNA"/>
</dbReference>
<gene>
    <name evidence="1" type="ORF">EST35_0105</name>
</gene>
<evidence type="ECO:0000313" key="1">
    <source>
        <dbReference type="EMBL" id="QCG75987.1"/>
    </source>
</evidence>